<dbReference type="InterPro" id="IPR043128">
    <property type="entry name" value="Rev_trsase/Diguanyl_cyclase"/>
</dbReference>
<evidence type="ECO:0000259" key="2">
    <source>
        <dbReference type="Pfam" id="PF17919"/>
    </source>
</evidence>
<evidence type="ECO:0000256" key="1">
    <source>
        <dbReference type="ARBA" id="ARBA00023268"/>
    </source>
</evidence>
<dbReference type="InterPro" id="IPR043502">
    <property type="entry name" value="DNA/RNA_pol_sf"/>
</dbReference>
<gene>
    <name evidence="3" type="ORF">E6C27_scaffold191G00760</name>
</gene>
<dbReference type="AlphaFoldDB" id="A0A5A7T195"/>
<dbReference type="PANTHER" id="PTHR37984">
    <property type="entry name" value="PROTEIN CBG26694"/>
    <property type="match status" value="1"/>
</dbReference>
<dbReference type="CDD" id="cd09274">
    <property type="entry name" value="RNase_HI_RT_Ty3"/>
    <property type="match status" value="1"/>
</dbReference>
<dbReference type="Proteomes" id="UP000321393">
    <property type="component" value="Unassembled WGS sequence"/>
</dbReference>
<evidence type="ECO:0000313" key="3">
    <source>
        <dbReference type="EMBL" id="KAA0036568.1"/>
    </source>
</evidence>
<dbReference type="FunFam" id="3.30.70.270:FF:000020">
    <property type="entry name" value="Transposon Tf2-6 polyprotein-like Protein"/>
    <property type="match status" value="1"/>
</dbReference>
<dbReference type="PANTHER" id="PTHR37984:SF5">
    <property type="entry name" value="PROTEIN NYNRIN-LIKE"/>
    <property type="match status" value="1"/>
</dbReference>
<dbReference type="GO" id="GO:0003824">
    <property type="term" value="F:catalytic activity"/>
    <property type="evidence" value="ECO:0007669"/>
    <property type="project" value="UniProtKB-KW"/>
</dbReference>
<organism evidence="3 4">
    <name type="scientific">Cucumis melo var. makuwa</name>
    <name type="common">Oriental melon</name>
    <dbReference type="NCBI Taxonomy" id="1194695"/>
    <lineage>
        <taxon>Eukaryota</taxon>
        <taxon>Viridiplantae</taxon>
        <taxon>Streptophyta</taxon>
        <taxon>Embryophyta</taxon>
        <taxon>Tracheophyta</taxon>
        <taxon>Spermatophyta</taxon>
        <taxon>Magnoliopsida</taxon>
        <taxon>eudicotyledons</taxon>
        <taxon>Gunneridae</taxon>
        <taxon>Pentapetalae</taxon>
        <taxon>rosids</taxon>
        <taxon>fabids</taxon>
        <taxon>Cucurbitales</taxon>
        <taxon>Cucurbitaceae</taxon>
        <taxon>Benincaseae</taxon>
        <taxon>Cucumis</taxon>
    </lineage>
</organism>
<accession>A0A5A7T195</accession>
<dbReference type="InterPro" id="IPR050951">
    <property type="entry name" value="Retrovirus_Pol_polyprotein"/>
</dbReference>
<feature type="domain" description="Reverse transcriptase/retrotransposon-derived protein RNase H-like" evidence="2">
    <location>
        <begin position="48"/>
        <end position="142"/>
    </location>
</feature>
<evidence type="ECO:0000313" key="4">
    <source>
        <dbReference type="Proteomes" id="UP000321393"/>
    </source>
</evidence>
<dbReference type="FunFam" id="3.10.20.370:FF:000001">
    <property type="entry name" value="Retrovirus-related Pol polyprotein from transposon 17.6-like protein"/>
    <property type="match status" value="1"/>
</dbReference>
<dbReference type="OrthoDB" id="1909920at2759"/>
<dbReference type="EMBL" id="SSTE01019582">
    <property type="protein sequence ID" value="KAA0036568.1"/>
    <property type="molecule type" value="Genomic_DNA"/>
</dbReference>
<proteinExistence type="predicted"/>
<dbReference type="Pfam" id="PF17919">
    <property type="entry name" value="RT_RNaseH_2"/>
    <property type="match status" value="1"/>
</dbReference>
<protein>
    <submittedName>
        <fullName evidence="3">Transposon Tf2-6 polyprotein</fullName>
    </submittedName>
</protein>
<keyword evidence="1" id="KW-0511">Multifunctional enzyme</keyword>
<name>A0A5A7T195_CUCMM</name>
<reference evidence="3 4" key="1">
    <citation type="submission" date="2019-08" db="EMBL/GenBank/DDBJ databases">
        <title>Draft genome sequences of two oriental melons (Cucumis melo L. var makuwa).</title>
        <authorList>
            <person name="Kwon S.-Y."/>
        </authorList>
    </citation>
    <scope>NUCLEOTIDE SEQUENCE [LARGE SCALE GENOMIC DNA]</scope>
    <source>
        <strain evidence="4">cv. SW 3</strain>
        <tissue evidence="3">Leaf</tissue>
    </source>
</reference>
<dbReference type="SUPFAM" id="SSF56672">
    <property type="entry name" value="DNA/RNA polymerases"/>
    <property type="match status" value="1"/>
</dbReference>
<comment type="caution">
    <text evidence="3">The sequence shown here is derived from an EMBL/GenBank/DDBJ whole genome shotgun (WGS) entry which is preliminary data.</text>
</comment>
<dbReference type="Gene3D" id="3.30.70.270">
    <property type="match status" value="1"/>
</dbReference>
<dbReference type="InterPro" id="IPR041577">
    <property type="entry name" value="RT_RNaseH_2"/>
</dbReference>
<sequence>MANWPQPNNVSELRGFLGLTGYYRRFVKDYGNIAAPLTKLLQKNGFHWSDEATAAFESLKQAMISVPVLALPDFSLSFTIETDASGIGLGAVLSQKGKPIAYFSQKLSPRARAKSIYERELMAVVMAVQKWRHYVLGRKFLVISDQKTLKFLVEQREVQPQVQRWLIKLLGYDFEIVYQPGPQNRAVDALSRLKHPAELNAVSSHGLVDIETVVAEVEKDEELQGIIKALKENPVEKTNYQWVSGNLLYKGRLVLLPHPIATSYFS</sequence>
<dbReference type="Gene3D" id="3.10.20.370">
    <property type="match status" value="1"/>
</dbReference>